<feature type="repeat" description="WD" evidence="1">
    <location>
        <begin position="224"/>
        <end position="256"/>
    </location>
</feature>
<keyword evidence="4" id="KW-1185">Reference proteome</keyword>
<dbReference type="EMBL" id="KL596625">
    <property type="protein sequence ID" value="KER33408.1"/>
    <property type="molecule type" value="Genomic_DNA"/>
</dbReference>
<evidence type="ECO:0000313" key="3">
    <source>
        <dbReference type="EMBL" id="KER33408.1"/>
    </source>
</evidence>
<dbReference type="RefSeq" id="XP_009162832.1">
    <property type="nucleotide sequence ID" value="XM_009164568.1"/>
</dbReference>
<dbReference type="CTD" id="20314907"/>
<dbReference type="PANTHER" id="PTHR44163">
    <property type="entry name" value="U3 SMALL NUCLEOLAR RNA-ASSOCIATED PROTEIN 4 HOMOLOG"/>
    <property type="match status" value="1"/>
</dbReference>
<dbReference type="PROSITE" id="PS50082">
    <property type="entry name" value="WD_REPEATS_2"/>
    <property type="match status" value="1"/>
</dbReference>
<feature type="compositionally biased region" description="Basic residues" evidence="2">
    <location>
        <begin position="499"/>
        <end position="508"/>
    </location>
</feature>
<evidence type="ECO:0000313" key="4">
    <source>
        <dbReference type="Proteomes" id="UP000054324"/>
    </source>
</evidence>
<dbReference type="InterPro" id="IPR011047">
    <property type="entry name" value="Quinoprotein_ADH-like_sf"/>
</dbReference>
<name>A0A075A102_OPIVI</name>
<dbReference type="InterPro" id="IPR001680">
    <property type="entry name" value="WD40_rpt"/>
</dbReference>
<dbReference type="GO" id="GO:0030686">
    <property type="term" value="C:90S preribosome"/>
    <property type="evidence" value="ECO:0007669"/>
    <property type="project" value="InterPro"/>
</dbReference>
<dbReference type="AlphaFoldDB" id="A0A075A102"/>
<dbReference type="Proteomes" id="UP000054324">
    <property type="component" value="Unassembled WGS sequence"/>
</dbReference>
<proteinExistence type="predicted"/>
<dbReference type="GO" id="GO:0034455">
    <property type="term" value="C:t-UTP complex"/>
    <property type="evidence" value="ECO:0007669"/>
    <property type="project" value="TreeGrafter"/>
</dbReference>
<dbReference type="SUPFAM" id="SSF50978">
    <property type="entry name" value="WD40 repeat-like"/>
    <property type="match status" value="1"/>
</dbReference>
<feature type="region of interest" description="Disordered" evidence="2">
    <location>
        <begin position="499"/>
        <end position="538"/>
    </location>
</feature>
<feature type="compositionally biased region" description="Polar residues" evidence="2">
    <location>
        <begin position="511"/>
        <end position="528"/>
    </location>
</feature>
<accession>A0A075A102</accession>
<dbReference type="GO" id="GO:0000462">
    <property type="term" value="P:maturation of SSU-rRNA from tricistronic rRNA transcript (SSU-rRNA, 5.8S rRNA, LSU-rRNA)"/>
    <property type="evidence" value="ECO:0007669"/>
    <property type="project" value="InterPro"/>
</dbReference>
<dbReference type="InterPro" id="IPR036322">
    <property type="entry name" value="WD40_repeat_dom_sf"/>
</dbReference>
<dbReference type="SUPFAM" id="SSF50998">
    <property type="entry name" value="Quinoprotein alcohol dehydrogenase-like"/>
    <property type="match status" value="1"/>
</dbReference>
<protein>
    <submittedName>
        <fullName evidence="3">Uncharacterized protein</fullName>
    </submittedName>
</protein>
<evidence type="ECO:0000256" key="2">
    <source>
        <dbReference type="SAM" id="MobiDB-lite"/>
    </source>
</evidence>
<dbReference type="Gene3D" id="2.130.10.10">
    <property type="entry name" value="YVTN repeat-like/Quinoprotein amine dehydrogenase"/>
    <property type="match status" value="2"/>
</dbReference>
<keyword evidence="1" id="KW-0853">WD repeat</keyword>
<dbReference type="InterPro" id="IPR046351">
    <property type="entry name" value="UTP4"/>
</dbReference>
<dbReference type="SMART" id="SM00320">
    <property type="entry name" value="WD40"/>
    <property type="match status" value="5"/>
</dbReference>
<dbReference type="GeneID" id="20314907"/>
<dbReference type="InterPro" id="IPR015943">
    <property type="entry name" value="WD40/YVTN_repeat-like_dom_sf"/>
</dbReference>
<dbReference type="OrthoDB" id="8883818at2759"/>
<dbReference type="STRING" id="6198.A0A075A102"/>
<dbReference type="PANTHER" id="PTHR44163:SF1">
    <property type="entry name" value="U3 SMALL NUCLEOLAR RNA-ASSOCIATED PROTEIN 4 HOMOLOG"/>
    <property type="match status" value="1"/>
</dbReference>
<dbReference type="GO" id="GO:0032040">
    <property type="term" value="C:small-subunit processome"/>
    <property type="evidence" value="ECO:0007669"/>
    <property type="project" value="TreeGrafter"/>
</dbReference>
<dbReference type="KEGG" id="ovi:T265_00719"/>
<gene>
    <name evidence="3" type="ORF">T265_00719</name>
</gene>
<organism evidence="3 4">
    <name type="scientific">Opisthorchis viverrini</name>
    <name type="common">Southeast Asian liver fluke</name>
    <dbReference type="NCBI Taxonomy" id="6198"/>
    <lineage>
        <taxon>Eukaryota</taxon>
        <taxon>Metazoa</taxon>
        <taxon>Spiralia</taxon>
        <taxon>Lophotrochozoa</taxon>
        <taxon>Platyhelminthes</taxon>
        <taxon>Trematoda</taxon>
        <taxon>Digenea</taxon>
        <taxon>Opisthorchiida</taxon>
        <taxon>Opisthorchiata</taxon>
        <taxon>Opisthorchiidae</taxon>
        <taxon>Opisthorchis</taxon>
    </lineage>
</organism>
<sequence>MEFPIHRIHFYGYTPVPFTCIAAADSGLLATGRQDGSIEVYDRHRNFFMVARIPSTVTKSVEALSWIGPRLFYTGALGRLVEVDLDTFSVKDTLLLMGNPISRCLSSCGSYLVIGNDEGFISICSTESSSVSLVQTLPQLTGKILSLACIDAKEKLLAAGTSSGTLMVICFTNTSYSIRHTLLSESKDTFVWVLLFSKTSLFSGDNKGNVCVWDVTVGGLLHTFPSHYAHVLALTASPDGQTVFSGGADALVRRYERFLSEDNCTQWELGGTIRGCRRDIRGLVYLAGQNYDPASQATNLDTRFEPHRLLAVGLDARLQVLACEQPERGLDAFARAHRTLACQVGRPRDSKIKSIAHVAALPFWPLACAATRPSPCEFVSVEHSNEQRPPTRLCLLRYPDKLDLVRLAQIDDKRKRSQAHRFLPISNSLLQLAEIRPRKGLEIIASTLSKCGSFVAYSDMVRTRILRVTISPVTVEEERRGVLPSVSVSRIQWEQNDRKRKSVSRRRLSPSARTNSTDSLTESSRIHGSSSETDTDTDDLSAASVAKFFALDQTIGSVTSVENNTSDVFPTPIKHQPDINENALPSSSCLTFTDDSQHLIQVLRASAELICVDVQTGNENWRRDLISESGSVFRVHLLSVSKSVGTGVAVVAIGCSDGRVRLYSTASGQQLLTCPCVASSSGYSPLPACLAFSVPRSGELDLSILYTNSQLSEWHLSLSKLNCPDDASCAVPNRDLDRSAMSATFNMWLSDFWNKMEEEVHSNLGLFHSLAYVDSDNWLLASDRYLVLLTRNKRSAVAPFRCLAAMPPEGSTRAGILPGCPSLDRGSRVAEVGFEPRIFRSVDSRSNHLGHLCCHLYIRPFFRGMITKRLRTKDELYPESCMRICTNFESIIQAAVVEKNELAIVALHSAQIALKLSAPMQRKPFGT</sequence>
<dbReference type="Pfam" id="PF00400">
    <property type="entry name" value="WD40"/>
    <property type="match status" value="1"/>
</dbReference>
<reference evidence="3 4" key="1">
    <citation type="submission" date="2013-11" db="EMBL/GenBank/DDBJ databases">
        <title>Opisthorchis viverrini - life in the bile duct.</title>
        <authorList>
            <person name="Young N.D."/>
            <person name="Nagarajan N."/>
            <person name="Lin S.J."/>
            <person name="Korhonen P.K."/>
            <person name="Jex A.R."/>
            <person name="Hall R.S."/>
            <person name="Safavi-Hemami H."/>
            <person name="Kaewkong W."/>
            <person name="Bertrand D."/>
            <person name="Gao S."/>
            <person name="Seet Q."/>
            <person name="Wongkham S."/>
            <person name="Teh B.T."/>
            <person name="Wongkham C."/>
            <person name="Intapan P.M."/>
            <person name="Maleewong W."/>
            <person name="Yang X."/>
            <person name="Hu M."/>
            <person name="Wang Z."/>
            <person name="Hofmann A."/>
            <person name="Sternberg P.W."/>
            <person name="Tan P."/>
            <person name="Wang J."/>
            <person name="Gasser R.B."/>
        </authorList>
    </citation>
    <scope>NUCLEOTIDE SEQUENCE [LARGE SCALE GENOMIC DNA]</scope>
</reference>
<dbReference type="GO" id="GO:0003723">
    <property type="term" value="F:RNA binding"/>
    <property type="evidence" value="ECO:0007669"/>
    <property type="project" value="TreeGrafter"/>
</dbReference>
<evidence type="ECO:0000256" key="1">
    <source>
        <dbReference type="PROSITE-ProRule" id="PRU00221"/>
    </source>
</evidence>